<accession>A0ABQ2YPX6</accession>
<name>A0ABQ2YPX6_9GAMM</name>
<protein>
    <recommendedName>
        <fullName evidence="3">Phage major capsid protein</fullName>
    </recommendedName>
</protein>
<proteinExistence type="predicted"/>
<dbReference type="EMBL" id="BMXS01000006">
    <property type="protein sequence ID" value="GGX89997.1"/>
    <property type="molecule type" value="Genomic_DNA"/>
</dbReference>
<dbReference type="RefSeq" id="WP_189468103.1">
    <property type="nucleotide sequence ID" value="NZ_BMXS01000006.1"/>
</dbReference>
<evidence type="ECO:0000313" key="1">
    <source>
        <dbReference type="EMBL" id="GGX89997.1"/>
    </source>
</evidence>
<reference evidence="2" key="1">
    <citation type="journal article" date="2019" name="Int. J. Syst. Evol. Microbiol.">
        <title>The Global Catalogue of Microorganisms (GCM) 10K type strain sequencing project: providing services to taxonomists for standard genome sequencing and annotation.</title>
        <authorList>
            <consortium name="The Broad Institute Genomics Platform"/>
            <consortium name="The Broad Institute Genome Sequencing Center for Infectious Disease"/>
            <person name="Wu L."/>
            <person name="Ma J."/>
        </authorList>
    </citation>
    <scope>NUCLEOTIDE SEQUENCE [LARGE SCALE GENOMIC DNA]</scope>
    <source>
        <strain evidence="2">KCTC 22228</strain>
    </source>
</reference>
<evidence type="ECO:0008006" key="3">
    <source>
        <dbReference type="Google" id="ProtNLM"/>
    </source>
</evidence>
<organism evidence="1 2">
    <name type="scientific">Litchfieldella qijiaojingensis</name>
    <dbReference type="NCBI Taxonomy" id="980347"/>
    <lineage>
        <taxon>Bacteria</taxon>
        <taxon>Pseudomonadati</taxon>
        <taxon>Pseudomonadota</taxon>
        <taxon>Gammaproteobacteria</taxon>
        <taxon>Oceanospirillales</taxon>
        <taxon>Halomonadaceae</taxon>
        <taxon>Litchfieldella</taxon>
    </lineage>
</organism>
<gene>
    <name evidence="1" type="ORF">GCM10007160_16790</name>
</gene>
<keyword evidence="2" id="KW-1185">Reference proteome</keyword>
<evidence type="ECO:0000313" key="2">
    <source>
        <dbReference type="Proteomes" id="UP000653056"/>
    </source>
</evidence>
<sequence>MDPIMRGKALRASRLMEEVAGAAVPPKEQLAEAAREIHLLKALGLKGEELRAAMEAHDNPMLNKAAVPADTLGSGDFGEGVLNAAWLTTTLELNLLDALVDQGSVPLLPGVRAAIYGTGWTADSVGEGLPKAIRQSGLDIEQFAPQKVATITVATKELHDYEQFRQHMDAEHRLGLARGTNRAVLDTLVDSSTATTATLEDALATAGPATGFVVAMPAGDVAVMALQAAKSGNTAFGVRGGLLAPGLRIVAVDDLDDTVVIPASRLAVRDFGMRVQTAVHASIAMADDPQSPAELVSMFQTNSAAILSERAFILGGDFSGVVVVSGS</sequence>
<comment type="caution">
    <text evidence="1">The sequence shown here is derived from an EMBL/GenBank/DDBJ whole genome shotgun (WGS) entry which is preliminary data.</text>
</comment>
<dbReference type="Proteomes" id="UP000653056">
    <property type="component" value="Unassembled WGS sequence"/>
</dbReference>
<dbReference type="SUPFAM" id="SSF56563">
    <property type="entry name" value="Major capsid protein gp5"/>
    <property type="match status" value="1"/>
</dbReference>